<dbReference type="Gene3D" id="3.40.50.300">
    <property type="entry name" value="P-loop containing nucleotide triphosphate hydrolases"/>
    <property type="match status" value="1"/>
</dbReference>
<evidence type="ECO:0000259" key="4">
    <source>
        <dbReference type="Pfam" id="PF24809"/>
    </source>
</evidence>
<comment type="caution">
    <text evidence="6">The sequence shown here is derived from an EMBL/GenBank/DDBJ whole genome shotgun (WGS) entry which is preliminary data.</text>
</comment>
<reference evidence="6 7" key="1">
    <citation type="submission" date="2017-12" db="EMBL/GenBank/DDBJ databases">
        <title>Comparative genomics of Botrytis spp.</title>
        <authorList>
            <person name="Valero-Jimenez C.A."/>
            <person name="Tapia P."/>
            <person name="Veloso J."/>
            <person name="Silva-Moreno E."/>
            <person name="Staats M."/>
            <person name="Valdes J.H."/>
            <person name="Van Kan J.A.L."/>
        </authorList>
    </citation>
    <scope>NUCLEOTIDE SEQUENCE [LARGE SCALE GENOMIC DNA]</scope>
    <source>
        <strain evidence="6 7">MUCL2120</strain>
    </source>
</reference>
<dbReference type="EMBL" id="PQXJ01000119">
    <property type="protein sequence ID" value="TGO62061.1"/>
    <property type="molecule type" value="Genomic_DNA"/>
</dbReference>
<feature type="domain" description="Nephrocystin 3-like N-terminal" evidence="5">
    <location>
        <begin position="264"/>
        <end position="422"/>
    </location>
</feature>
<dbReference type="OrthoDB" id="7464126at2759"/>
<name>A0A4Z1IKB6_9HELO</name>
<sequence>MASPQDTIAGAFKRLKSSISQQDAHNFASTELRDVWLAVRQIDSSQRQRQSGQNLRRIEPFLRGVEKYSKIVETLCNGTPYLSFIWAPIKLMLQIASHHRDIFEALISAYVDIGGALPRFDRYQKAFDNNIEFQQSLATVYTNILEFHQRAYKFLRQRAWHVIFLSFWKDFGSRFDSIINSLKKHRDFIDIEAASFDIVESRESRVRMQDDIRLRLKRDLEMVEENEKNAKATRLQHAIAWFTLDGKNQETEHDRISKKRHDKTCEWMAGEQRFKSWMENNTEDPCLWLHGKPGSGKSVICSYMIQRLIERSGLTTCYYYCDSRSSGNVCQQILATIAIQLLRQHHEISTLVANEFVYRGVDCTMTQLRALVPQLLQTVASTRIVIDGLDECSKGDQKVILKELRTLCIGPALQCKVLFSSRKEAHIRQKLLKQPYIALDSRQEVNQDIQSYLKYKVSKLDTSDQDLLKRIEKILMEKANGMFLWVRLVLDELKFCYSDEALERAVTGLPKGLKAAYGRILDRIMDPNNPETARFMAIRILEWMACSYRVLKNYEILDGVALDRSNRTLTSRTRIGKRALDLCRPLIEDGPANTVEFVHFSAREYLLDGEYQEKVPFLSRESAHLNISFSCIAILNSCDSLIPSNFTEAQRATVVVKGFHGLLTYAIAFWYKHLLECFQKHAQLSTELLDQLQFLLRYRKEITPPKDTQENAGTITENQDLQGLSHLPEIKKLMLDILRFKARSKLHSEAALDKSPEKISLELCELDPTHLSAIGHHFQQTIESLLGTNGPAEFSNIKQMDIQVLRETYGASIFICRYVNCVRNVDGFETLAQRDKHESHHQRRYQCSHSSCAYFTIGFVTRALLNKHNKKYHSLTMNEESPSLAEILAPKTESLLVNAYPFKIESDTFPDLSFYNDSPFGPKYSSTSLNYSPVPCSWPSLETEYLPMGAYQNQILFPNLDSYNDNLFGLKYSSTPLNYSPVPRSWLSPIPEETNANDSRPASPSYAPISP</sequence>
<feature type="domain" description="DUF7708" evidence="4">
    <location>
        <begin position="60"/>
        <end position="193"/>
    </location>
</feature>
<evidence type="ECO:0000259" key="5">
    <source>
        <dbReference type="Pfam" id="PF24883"/>
    </source>
</evidence>
<evidence type="ECO:0000313" key="6">
    <source>
        <dbReference type="EMBL" id="TGO62061.1"/>
    </source>
</evidence>
<keyword evidence="1" id="KW-0677">Repeat</keyword>
<feature type="region of interest" description="Disordered" evidence="2">
    <location>
        <begin position="989"/>
        <end position="1011"/>
    </location>
</feature>
<evidence type="ECO:0000259" key="3">
    <source>
        <dbReference type="Pfam" id="PF22939"/>
    </source>
</evidence>
<dbReference type="InterPro" id="IPR054471">
    <property type="entry name" value="GPIID_WHD"/>
</dbReference>
<protein>
    <submittedName>
        <fullName evidence="6">Uncharacterized protein</fullName>
    </submittedName>
</protein>
<dbReference type="PANTHER" id="PTHR10039:SF14">
    <property type="entry name" value="NACHT DOMAIN-CONTAINING PROTEIN"/>
    <property type="match status" value="1"/>
</dbReference>
<proteinExistence type="predicted"/>
<dbReference type="Pfam" id="PF24883">
    <property type="entry name" value="NPHP3_N"/>
    <property type="match status" value="1"/>
</dbReference>
<dbReference type="Proteomes" id="UP000297452">
    <property type="component" value="Unassembled WGS sequence"/>
</dbReference>
<dbReference type="Pfam" id="PF24809">
    <property type="entry name" value="DUF7708"/>
    <property type="match status" value="1"/>
</dbReference>
<keyword evidence="7" id="KW-1185">Reference proteome</keyword>
<dbReference type="Pfam" id="PF22939">
    <property type="entry name" value="WHD_GPIID"/>
    <property type="match status" value="1"/>
</dbReference>
<evidence type="ECO:0000313" key="7">
    <source>
        <dbReference type="Proteomes" id="UP000297452"/>
    </source>
</evidence>
<dbReference type="SUPFAM" id="SSF52540">
    <property type="entry name" value="P-loop containing nucleoside triphosphate hydrolases"/>
    <property type="match status" value="1"/>
</dbReference>
<accession>A0A4Z1IKB6</accession>
<feature type="domain" description="GPI inositol-deacylase winged helix" evidence="3">
    <location>
        <begin position="534"/>
        <end position="610"/>
    </location>
</feature>
<dbReference type="InterPro" id="IPR027417">
    <property type="entry name" value="P-loop_NTPase"/>
</dbReference>
<gene>
    <name evidence="6" type="ORF">BOTNAR_0119g00250</name>
</gene>
<evidence type="ECO:0000256" key="1">
    <source>
        <dbReference type="ARBA" id="ARBA00022737"/>
    </source>
</evidence>
<dbReference type="STRING" id="278944.A0A4Z1IKB6"/>
<dbReference type="AlphaFoldDB" id="A0A4Z1IKB6"/>
<dbReference type="PANTHER" id="PTHR10039">
    <property type="entry name" value="AMELOGENIN"/>
    <property type="match status" value="1"/>
</dbReference>
<evidence type="ECO:0000256" key="2">
    <source>
        <dbReference type="SAM" id="MobiDB-lite"/>
    </source>
</evidence>
<dbReference type="InterPro" id="IPR056125">
    <property type="entry name" value="DUF7708"/>
</dbReference>
<organism evidence="6 7">
    <name type="scientific">Botryotinia narcissicola</name>
    <dbReference type="NCBI Taxonomy" id="278944"/>
    <lineage>
        <taxon>Eukaryota</taxon>
        <taxon>Fungi</taxon>
        <taxon>Dikarya</taxon>
        <taxon>Ascomycota</taxon>
        <taxon>Pezizomycotina</taxon>
        <taxon>Leotiomycetes</taxon>
        <taxon>Helotiales</taxon>
        <taxon>Sclerotiniaceae</taxon>
        <taxon>Botryotinia</taxon>
    </lineage>
</organism>
<dbReference type="InterPro" id="IPR056884">
    <property type="entry name" value="NPHP3-like_N"/>
</dbReference>